<proteinExistence type="predicted"/>
<organism evidence="1 2">
    <name type="scientific">Blastopirellula marina</name>
    <dbReference type="NCBI Taxonomy" id="124"/>
    <lineage>
        <taxon>Bacteria</taxon>
        <taxon>Pseudomonadati</taxon>
        <taxon>Planctomycetota</taxon>
        <taxon>Planctomycetia</taxon>
        <taxon>Pirellulales</taxon>
        <taxon>Pirellulaceae</taxon>
        <taxon>Blastopirellula</taxon>
    </lineage>
</organism>
<dbReference type="EMBL" id="PUHZ01000024">
    <property type="protein sequence ID" value="PQO43041.1"/>
    <property type="molecule type" value="Genomic_DNA"/>
</dbReference>
<dbReference type="AlphaFoldDB" id="A0A2S8GFJ9"/>
<evidence type="ECO:0000313" key="1">
    <source>
        <dbReference type="EMBL" id="PQO43041.1"/>
    </source>
</evidence>
<evidence type="ECO:0000313" key="2">
    <source>
        <dbReference type="Proteomes" id="UP000237819"/>
    </source>
</evidence>
<dbReference type="Proteomes" id="UP000237819">
    <property type="component" value="Unassembled WGS sequence"/>
</dbReference>
<sequence length="161" mass="18056">MQSARQQIAQLSHEDLSGGRPIRNREMADACLSGIWLLYNFLDESHEISQNLPSISGSYWHGIMHRREPDYGNAKYWFRRVGRHPIMLDLAAEAAEIASGGTLDAATRFLASGTDWDPMAMVDGCEAVARGRTKNKDILIRTAAAEWRLLFDYCLQEALGT</sequence>
<name>A0A2S8GFJ9_9BACT</name>
<protein>
    <submittedName>
        <fullName evidence="1">Uncharacterized protein</fullName>
    </submittedName>
</protein>
<reference evidence="1 2" key="1">
    <citation type="submission" date="2018-02" db="EMBL/GenBank/DDBJ databases">
        <title>Comparative genomes isolates from brazilian mangrove.</title>
        <authorList>
            <person name="Araujo J.E."/>
            <person name="Taketani R.G."/>
            <person name="Silva M.C.P."/>
            <person name="Loureco M.V."/>
            <person name="Andreote F.D."/>
        </authorList>
    </citation>
    <scope>NUCLEOTIDE SEQUENCE [LARGE SCALE GENOMIC DNA]</scope>
    <source>
        <strain evidence="1 2">Nap-Phe MGV</strain>
    </source>
</reference>
<comment type="caution">
    <text evidence="1">The sequence shown here is derived from an EMBL/GenBank/DDBJ whole genome shotgun (WGS) entry which is preliminary data.</text>
</comment>
<gene>
    <name evidence="1" type="ORF">C5Y93_25330</name>
</gene>
<accession>A0A2S8GFJ9</accession>